<feature type="compositionally biased region" description="Basic and acidic residues" evidence="3">
    <location>
        <begin position="756"/>
        <end position="766"/>
    </location>
</feature>
<reference evidence="6 7" key="1">
    <citation type="submission" date="2019-09" db="EMBL/GenBank/DDBJ databases">
        <title>Goodfellowia gen. nov., a new genus of the Pseudonocardineae related to Actinoalloteichus, containing Goodfellowia coeruleoviolacea gen. nov., comb. nov. gen. nov., comb. nov.</title>
        <authorList>
            <person name="Labeda D."/>
        </authorList>
    </citation>
    <scope>NUCLEOTIDE SEQUENCE [LARGE SCALE GENOMIC DNA]</scope>
    <source>
        <strain evidence="6 7">AN110305</strain>
    </source>
</reference>
<dbReference type="GO" id="GO:0044550">
    <property type="term" value="P:secondary metabolite biosynthetic process"/>
    <property type="evidence" value="ECO:0007669"/>
    <property type="project" value="TreeGrafter"/>
</dbReference>
<proteinExistence type="predicted"/>
<protein>
    <submittedName>
        <fullName evidence="6">Amino acid adenylation domain-containing protein</fullName>
    </submittedName>
</protein>
<feature type="domain" description="AMP-dependent synthetase/ligase" evidence="4">
    <location>
        <begin position="212"/>
        <end position="599"/>
    </location>
</feature>
<name>A0A5B2X310_9PSEU</name>
<dbReference type="FunFam" id="3.30.300.30:FF:000010">
    <property type="entry name" value="Enterobactin synthetase component F"/>
    <property type="match status" value="1"/>
</dbReference>
<dbReference type="Gene3D" id="3.40.50.12780">
    <property type="entry name" value="N-terminal domain of ligase-like"/>
    <property type="match status" value="1"/>
</dbReference>
<dbReference type="InterPro" id="IPR025110">
    <property type="entry name" value="AMP-bd_C"/>
</dbReference>
<dbReference type="PANTHER" id="PTHR45527">
    <property type="entry name" value="NONRIBOSOMAL PEPTIDE SYNTHETASE"/>
    <property type="match status" value="1"/>
</dbReference>
<dbReference type="GO" id="GO:0043041">
    <property type="term" value="P:amino acid activation for nonribosomal peptide biosynthetic process"/>
    <property type="evidence" value="ECO:0007669"/>
    <property type="project" value="TreeGrafter"/>
</dbReference>
<keyword evidence="2" id="KW-0597">Phosphoprotein</keyword>
<dbReference type="NCBIfam" id="TIGR01733">
    <property type="entry name" value="AA-adenyl-dom"/>
    <property type="match status" value="1"/>
</dbReference>
<dbReference type="OrthoDB" id="2472181at2"/>
<dbReference type="Gene3D" id="3.30.300.30">
    <property type="match status" value="1"/>
</dbReference>
<dbReference type="Gene3D" id="3.40.50.980">
    <property type="match status" value="2"/>
</dbReference>
<dbReference type="Proteomes" id="UP000323454">
    <property type="component" value="Unassembled WGS sequence"/>
</dbReference>
<dbReference type="InterPro" id="IPR020845">
    <property type="entry name" value="AMP-binding_CS"/>
</dbReference>
<evidence type="ECO:0000313" key="7">
    <source>
        <dbReference type="Proteomes" id="UP000323454"/>
    </source>
</evidence>
<comment type="caution">
    <text evidence="6">The sequence shown here is derived from an EMBL/GenBank/DDBJ whole genome shotgun (WGS) entry which is preliminary data.</text>
</comment>
<organism evidence="6 7">
    <name type="scientific">Solihabitans fulvus</name>
    <dbReference type="NCBI Taxonomy" id="1892852"/>
    <lineage>
        <taxon>Bacteria</taxon>
        <taxon>Bacillati</taxon>
        <taxon>Actinomycetota</taxon>
        <taxon>Actinomycetes</taxon>
        <taxon>Pseudonocardiales</taxon>
        <taxon>Pseudonocardiaceae</taxon>
        <taxon>Solihabitans</taxon>
    </lineage>
</organism>
<evidence type="ECO:0000256" key="1">
    <source>
        <dbReference type="ARBA" id="ARBA00022450"/>
    </source>
</evidence>
<gene>
    <name evidence="6" type="ORF">F0L68_25040</name>
</gene>
<evidence type="ECO:0000313" key="6">
    <source>
        <dbReference type="EMBL" id="KAA2257565.1"/>
    </source>
</evidence>
<reference evidence="6 7" key="2">
    <citation type="submission" date="2019-09" db="EMBL/GenBank/DDBJ databases">
        <authorList>
            <person name="Jin C."/>
        </authorList>
    </citation>
    <scope>NUCLEOTIDE SEQUENCE [LARGE SCALE GENOMIC DNA]</scope>
    <source>
        <strain evidence="6 7">AN110305</strain>
    </source>
</reference>
<dbReference type="PROSITE" id="PS00455">
    <property type="entry name" value="AMP_BINDING"/>
    <property type="match status" value="1"/>
</dbReference>
<dbReference type="SUPFAM" id="SSF52777">
    <property type="entry name" value="CoA-dependent acyltransferases"/>
    <property type="match status" value="1"/>
</dbReference>
<dbReference type="InterPro" id="IPR042099">
    <property type="entry name" value="ANL_N_sf"/>
</dbReference>
<dbReference type="Pfam" id="PF00501">
    <property type="entry name" value="AMP-binding"/>
    <property type="match status" value="1"/>
</dbReference>
<dbReference type="FunFam" id="2.30.38.10:FF:000001">
    <property type="entry name" value="Non-ribosomal peptide synthetase PvdI"/>
    <property type="match status" value="1"/>
</dbReference>
<dbReference type="EMBL" id="VUOB01000045">
    <property type="protein sequence ID" value="KAA2257565.1"/>
    <property type="molecule type" value="Genomic_DNA"/>
</dbReference>
<dbReference type="CDD" id="cd05930">
    <property type="entry name" value="A_NRPS"/>
    <property type="match status" value="1"/>
</dbReference>
<evidence type="ECO:0000259" key="5">
    <source>
        <dbReference type="Pfam" id="PF13193"/>
    </source>
</evidence>
<dbReference type="GO" id="GO:0031177">
    <property type="term" value="F:phosphopantetheine binding"/>
    <property type="evidence" value="ECO:0007669"/>
    <property type="project" value="TreeGrafter"/>
</dbReference>
<evidence type="ECO:0000256" key="2">
    <source>
        <dbReference type="ARBA" id="ARBA00022553"/>
    </source>
</evidence>
<dbReference type="InterPro" id="IPR010071">
    <property type="entry name" value="AA_adenyl_dom"/>
</dbReference>
<dbReference type="GO" id="GO:0005737">
    <property type="term" value="C:cytoplasm"/>
    <property type="evidence" value="ECO:0007669"/>
    <property type="project" value="TreeGrafter"/>
</dbReference>
<dbReference type="PANTHER" id="PTHR45527:SF1">
    <property type="entry name" value="FATTY ACID SYNTHASE"/>
    <property type="match status" value="1"/>
</dbReference>
<dbReference type="InterPro" id="IPR045851">
    <property type="entry name" value="AMP-bd_C_sf"/>
</dbReference>
<feature type="domain" description="AMP-binding enzyme C-terminal" evidence="5">
    <location>
        <begin position="657"/>
        <end position="730"/>
    </location>
</feature>
<evidence type="ECO:0000256" key="3">
    <source>
        <dbReference type="SAM" id="MobiDB-lite"/>
    </source>
</evidence>
<dbReference type="Pfam" id="PF13193">
    <property type="entry name" value="AMP-binding_C"/>
    <property type="match status" value="1"/>
</dbReference>
<feature type="region of interest" description="Disordered" evidence="3">
    <location>
        <begin position="734"/>
        <end position="766"/>
    </location>
</feature>
<dbReference type="AlphaFoldDB" id="A0A5B2X310"/>
<accession>A0A5B2X310</accession>
<evidence type="ECO:0000259" key="4">
    <source>
        <dbReference type="Pfam" id="PF00501"/>
    </source>
</evidence>
<sequence>MSAADSQVSPLAVPDSWADLAGPAREHRVDVPHGDLADGLAALAAEAGAPLRTVLLAAHLAVLGALTVEPAFLTWVSGGALTHTRGARTWRQLVARTLAERADARPLPVAPHAVRYLDNPDAHDGDRAGFALSVLAGDGRLELTTATDRLGRDHADRLAAMYRTVLAAMAADPHGDATISCLPAAERAGILAMGDTPPTAWPTATVPDLIEGHAAATPDAIAVTSGGERLTYRELDRRANRIAHRLRALGAGPDTLVACRLRRGPDLIPALLGILRSGAAYLPLDPSVPAGRLARILADHRVPILVTHAALTPKAYQGKLLVLDEDRAALADEPTTPPRACPADPFPAARGPGVLSRRCAHAPIQHRDGDADAPCERTPGSPLATEEIHGTRPPSTDPARLAYVIFTSGSTGAPKGVMVGHAALTNLLRSFREHTGTWLAATSVSFDISALEMFLPLSTGGHLVVATDEEVRDPAALLDLIGAHEVSHVQATPSGWRLLLAAGFDRPGCVALAGGEELPGQLAAELRGRVRRLVNVYGPTETTIWSSAWEVPAETAPVSLGSPLANTRLHVLDAAGHPAPLGVAGELHIGGDGLARGYLHRPDLTADRFVPDPHGPAGARLYRTGDLACRLPDGTLRFIGRVDTQVKIRGYRIELGEIEAALTAHPLVRDAVVVLREPTPGNKRLVAYLVPNGRVDVAALRARLGAVLPDYMIPATFVAIDRIPLNTSGKVDRGALPAPDVAGRRRKPAAAPARTRQAEPVKEPRA</sequence>
<dbReference type="RefSeq" id="WP_149852244.1">
    <property type="nucleotide sequence ID" value="NZ_VUOB01000045.1"/>
</dbReference>
<dbReference type="InterPro" id="IPR000873">
    <property type="entry name" value="AMP-dep_synth/lig_dom"/>
</dbReference>
<keyword evidence="1" id="KW-0596">Phosphopantetheine</keyword>
<feature type="region of interest" description="Disordered" evidence="3">
    <location>
        <begin position="366"/>
        <end position="395"/>
    </location>
</feature>
<keyword evidence="7" id="KW-1185">Reference proteome</keyword>
<dbReference type="SUPFAM" id="SSF56801">
    <property type="entry name" value="Acetyl-CoA synthetase-like"/>
    <property type="match status" value="1"/>
</dbReference>